<organism evidence="2 3">
    <name type="scientific">Thermogemmatispora tikiterensis</name>
    <dbReference type="NCBI Taxonomy" id="1825093"/>
    <lineage>
        <taxon>Bacteria</taxon>
        <taxon>Bacillati</taxon>
        <taxon>Chloroflexota</taxon>
        <taxon>Ktedonobacteria</taxon>
        <taxon>Thermogemmatisporales</taxon>
        <taxon>Thermogemmatisporaceae</taxon>
        <taxon>Thermogemmatispora</taxon>
    </lineage>
</organism>
<feature type="domain" description="N-acetyltransferase" evidence="1">
    <location>
        <begin position="35"/>
        <end position="188"/>
    </location>
</feature>
<sequence length="218" mass="24301">MSHVAASVVQHTGTFWSLDLDRRPIMTSSPARLPATFLQAGPERAEELAMAMEVADPAVVMERFARGCQCYAAYLDGGKILASYGWVSFKQEEIGELGLTIRLRARRAYIWDCATLPPYRGQRLYPALLVYMARVLREQGLRRLWIGADASNYASRRGIEAAGFQAVADVTRIAGVEMKTRYLLRPRPDVPEEVLQDLCQSLSHEVELVAPQGESRSA</sequence>
<accession>A0A328VBG2</accession>
<dbReference type="RefSeq" id="WP_112427267.1">
    <property type="nucleotide sequence ID" value="NZ_MCIF01000002.1"/>
</dbReference>
<evidence type="ECO:0000259" key="1">
    <source>
        <dbReference type="PROSITE" id="PS51186"/>
    </source>
</evidence>
<name>A0A328VBG2_9CHLR</name>
<dbReference type="CDD" id="cd04301">
    <property type="entry name" value="NAT_SF"/>
    <property type="match status" value="1"/>
</dbReference>
<keyword evidence="3" id="KW-1185">Reference proteome</keyword>
<dbReference type="GO" id="GO:0016747">
    <property type="term" value="F:acyltransferase activity, transferring groups other than amino-acyl groups"/>
    <property type="evidence" value="ECO:0007669"/>
    <property type="project" value="InterPro"/>
</dbReference>
<reference evidence="2 3" key="1">
    <citation type="submission" date="2016-08" db="EMBL/GenBank/DDBJ databases">
        <title>Analysis of Carbohydrate Active Enzymes in Thermogemmatispora T81 Reveals Carbohydrate Degradation Ability.</title>
        <authorList>
            <person name="Tomazini A."/>
            <person name="Lal S."/>
            <person name="Stott M."/>
            <person name="Henrissat B."/>
            <person name="Polikarpov I."/>
            <person name="Sparling R."/>
            <person name="Levin D.B."/>
        </authorList>
    </citation>
    <scope>NUCLEOTIDE SEQUENCE [LARGE SCALE GENOMIC DNA]</scope>
    <source>
        <strain evidence="2 3">T81</strain>
    </source>
</reference>
<proteinExistence type="predicted"/>
<dbReference type="PROSITE" id="PS51186">
    <property type="entry name" value="GNAT"/>
    <property type="match status" value="1"/>
</dbReference>
<dbReference type="Pfam" id="PF00583">
    <property type="entry name" value="Acetyltransf_1"/>
    <property type="match status" value="1"/>
</dbReference>
<dbReference type="EMBL" id="MCIF01000002">
    <property type="protein sequence ID" value="RAQ94947.1"/>
    <property type="molecule type" value="Genomic_DNA"/>
</dbReference>
<gene>
    <name evidence="2" type="ORF">A4R35_05325</name>
</gene>
<dbReference type="OrthoDB" id="9799890at2"/>
<evidence type="ECO:0000313" key="2">
    <source>
        <dbReference type="EMBL" id="RAQ94947.1"/>
    </source>
</evidence>
<dbReference type="InterPro" id="IPR000182">
    <property type="entry name" value="GNAT_dom"/>
</dbReference>
<dbReference type="SUPFAM" id="SSF55729">
    <property type="entry name" value="Acyl-CoA N-acyltransferases (Nat)"/>
    <property type="match status" value="1"/>
</dbReference>
<evidence type="ECO:0000313" key="3">
    <source>
        <dbReference type="Proteomes" id="UP000248706"/>
    </source>
</evidence>
<dbReference type="Proteomes" id="UP000248706">
    <property type="component" value="Unassembled WGS sequence"/>
</dbReference>
<protein>
    <recommendedName>
        <fullName evidence="1">N-acetyltransferase domain-containing protein</fullName>
    </recommendedName>
</protein>
<dbReference type="AlphaFoldDB" id="A0A328VBG2"/>
<dbReference type="Gene3D" id="3.40.630.30">
    <property type="match status" value="1"/>
</dbReference>
<dbReference type="InterPro" id="IPR016181">
    <property type="entry name" value="Acyl_CoA_acyltransferase"/>
</dbReference>
<comment type="caution">
    <text evidence="2">The sequence shown here is derived from an EMBL/GenBank/DDBJ whole genome shotgun (WGS) entry which is preliminary data.</text>
</comment>